<dbReference type="RefSeq" id="WP_033101656.1">
    <property type="nucleotide sequence ID" value="NZ_JACEIP010000052.1"/>
</dbReference>
<reference evidence="1 2" key="1">
    <citation type="submission" date="2020-07" db="EMBL/GenBank/DDBJ databases">
        <authorList>
            <person name="Feng H."/>
        </authorList>
    </citation>
    <scope>NUCLEOTIDE SEQUENCE [LARGE SCALE GENOMIC DNA]</scope>
    <source>
        <strain evidence="2">s-11</strain>
    </source>
</reference>
<dbReference type="EMBL" id="JACEIP010000052">
    <property type="protein sequence ID" value="MBA4544625.1"/>
    <property type="molecule type" value="Genomic_DNA"/>
</dbReference>
<proteinExistence type="predicted"/>
<keyword evidence="2" id="KW-1185">Reference proteome</keyword>
<sequence>MEERAEKIRRLADIEEHKLRKVIATDPHPVYTDMDDYCDVCCLRLNRIHIRIVEDVQNMDDNGIRACLDCIKKHDLKVLDNKKALEYEAMTEAKLRIKKGTQINL</sequence>
<organism evidence="1 2">
    <name type="scientific">Thermoactinomyces daqus</name>
    <dbReference type="NCBI Taxonomy" id="1329516"/>
    <lineage>
        <taxon>Bacteria</taxon>
        <taxon>Bacillati</taxon>
        <taxon>Bacillota</taxon>
        <taxon>Bacilli</taxon>
        <taxon>Bacillales</taxon>
        <taxon>Thermoactinomycetaceae</taxon>
        <taxon>Thermoactinomyces</taxon>
    </lineage>
</organism>
<accession>A0A7W1XDE4</accession>
<gene>
    <name evidence="1" type="ORF">H1164_17495</name>
</gene>
<protein>
    <submittedName>
        <fullName evidence="1">Uncharacterized protein</fullName>
    </submittedName>
</protein>
<evidence type="ECO:0000313" key="2">
    <source>
        <dbReference type="Proteomes" id="UP000530514"/>
    </source>
</evidence>
<comment type="caution">
    <text evidence="1">The sequence shown here is derived from an EMBL/GenBank/DDBJ whole genome shotgun (WGS) entry which is preliminary data.</text>
</comment>
<name>A0A7W1XDE4_9BACL</name>
<dbReference type="AlphaFoldDB" id="A0A7W1XDE4"/>
<dbReference type="OrthoDB" id="3002233at2"/>
<dbReference type="Proteomes" id="UP000530514">
    <property type="component" value="Unassembled WGS sequence"/>
</dbReference>
<evidence type="ECO:0000313" key="1">
    <source>
        <dbReference type="EMBL" id="MBA4544625.1"/>
    </source>
</evidence>